<dbReference type="SUPFAM" id="SSF53756">
    <property type="entry name" value="UDP-Glycosyltransferase/glycogen phosphorylase"/>
    <property type="match status" value="1"/>
</dbReference>
<evidence type="ECO:0000313" key="6">
    <source>
        <dbReference type="Proteomes" id="UP000820669"/>
    </source>
</evidence>
<evidence type="ECO:0000259" key="4">
    <source>
        <dbReference type="Pfam" id="PF13439"/>
    </source>
</evidence>
<dbReference type="InterPro" id="IPR028098">
    <property type="entry name" value="Glyco_trans_4-like_N"/>
</dbReference>
<organism evidence="5 6">
    <name type="scientific">Pseudonocardia acidicola</name>
    <dbReference type="NCBI Taxonomy" id="2724939"/>
    <lineage>
        <taxon>Bacteria</taxon>
        <taxon>Bacillati</taxon>
        <taxon>Actinomycetota</taxon>
        <taxon>Actinomycetes</taxon>
        <taxon>Pseudonocardiales</taxon>
        <taxon>Pseudonocardiaceae</taxon>
        <taxon>Pseudonocardia</taxon>
    </lineage>
</organism>
<dbReference type="Pfam" id="PF13439">
    <property type="entry name" value="Glyco_transf_4"/>
    <property type="match status" value="1"/>
</dbReference>
<sequence length="395" mass="42489">MRIVHITDCYAPRLGGIEVQVAELARMQLFTGHTPHVVTATPGHGEPDPESPALPPVHRVVAPLPFELPVHPRPGRRLERLFAELQPDVVHAHVGAVSSFAWSAARCAARSGLPLVVSVHSMWDAVTRTTYRALAETYAWTRWPIVLAPVSRAAAARVLQVCGDRVPVEVVPNGLDLTGWRQAAPRPEPAPTATGAGVHVVAVGRLAPRKRALPLLRVLRRAARQIGAEAGLRATIVGDGPAEPFMRQYLSRHRMTDWVELPGRVDRELLPAVLASADLFLAPAAREAFGLAALEARAAGVPVVARRDTGVADFVVHGHNGILADDDRGLADGIVRLAVDRDLRHRIAGNNRAESPDASSWPAVLGLLEGCYARACCAAESHRPMRSRDGPGLPR</sequence>
<dbReference type="CDD" id="cd03801">
    <property type="entry name" value="GT4_PimA-like"/>
    <property type="match status" value="1"/>
</dbReference>
<reference evidence="5 6" key="1">
    <citation type="submission" date="2020-04" db="EMBL/GenBank/DDBJ databases">
        <authorList>
            <person name="Klaysubun C."/>
            <person name="Duangmal K."/>
            <person name="Lipun K."/>
        </authorList>
    </citation>
    <scope>NUCLEOTIDE SEQUENCE [LARGE SCALE GENOMIC DNA]</scope>
    <source>
        <strain evidence="5 6">K10HN5</strain>
    </source>
</reference>
<accession>A0ABX1S8J7</accession>
<dbReference type="Pfam" id="PF00534">
    <property type="entry name" value="Glycos_transf_1"/>
    <property type="match status" value="1"/>
</dbReference>
<keyword evidence="2" id="KW-0808">Transferase</keyword>
<evidence type="ECO:0000256" key="2">
    <source>
        <dbReference type="ARBA" id="ARBA00022679"/>
    </source>
</evidence>
<feature type="domain" description="Glycosyltransferase subfamily 4-like N-terminal" evidence="4">
    <location>
        <begin position="15"/>
        <end position="177"/>
    </location>
</feature>
<proteinExistence type="predicted"/>
<dbReference type="PANTHER" id="PTHR45947:SF3">
    <property type="entry name" value="SULFOQUINOVOSYL TRANSFERASE SQD2"/>
    <property type="match status" value="1"/>
</dbReference>
<keyword evidence="1" id="KW-0328">Glycosyltransferase</keyword>
<dbReference type="Gene3D" id="3.40.50.2000">
    <property type="entry name" value="Glycogen Phosphorylase B"/>
    <property type="match status" value="2"/>
</dbReference>
<evidence type="ECO:0000259" key="3">
    <source>
        <dbReference type="Pfam" id="PF00534"/>
    </source>
</evidence>
<feature type="domain" description="Glycosyl transferase family 1" evidence="3">
    <location>
        <begin position="200"/>
        <end position="352"/>
    </location>
</feature>
<gene>
    <name evidence="5" type="ORF">HF526_11250</name>
</gene>
<evidence type="ECO:0000313" key="5">
    <source>
        <dbReference type="EMBL" id="NMH97883.1"/>
    </source>
</evidence>
<dbReference type="InterPro" id="IPR050194">
    <property type="entry name" value="Glycosyltransferase_grp1"/>
</dbReference>
<dbReference type="EMBL" id="JAAXLA010000016">
    <property type="protein sequence ID" value="NMH97883.1"/>
    <property type="molecule type" value="Genomic_DNA"/>
</dbReference>
<dbReference type="PANTHER" id="PTHR45947">
    <property type="entry name" value="SULFOQUINOVOSYL TRANSFERASE SQD2"/>
    <property type="match status" value="1"/>
</dbReference>
<comment type="caution">
    <text evidence="5">The sequence shown here is derived from an EMBL/GenBank/DDBJ whole genome shotgun (WGS) entry which is preliminary data.</text>
</comment>
<name>A0ABX1S8J7_9PSEU</name>
<keyword evidence="6" id="KW-1185">Reference proteome</keyword>
<dbReference type="InterPro" id="IPR001296">
    <property type="entry name" value="Glyco_trans_1"/>
</dbReference>
<evidence type="ECO:0000256" key="1">
    <source>
        <dbReference type="ARBA" id="ARBA00022676"/>
    </source>
</evidence>
<dbReference type="Proteomes" id="UP000820669">
    <property type="component" value="Unassembled WGS sequence"/>
</dbReference>
<protein>
    <submittedName>
        <fullName evidence="5">Glycosyltransferase family 4 protein</fullName>
    </submittedName>
</protein>